<feature type="region of interest" description="Disordered" evidence="1">
    <location>
        <begin position="1382"/>
        <end position="1461"/>
    </location>
</feature>
<feature type="region of interest" description="Disordered" evidence="1">
    <location>
        <begin position="1157"/>
        <end position="1320"/>
    </location>
</feature>
<name>A0A8T3DJZ8_9TELE</name>
<feature type="compositionally biased region" description="Basic and acidic residues" evidence="1">
    <location>
        <begin position="722"/>
        <end position="736"/>
    </location>
</feature>
<feature type="compositionally biased region" description="Basic and acidic residues" evidence="1">
    <location>
        <begin position="1394"/>
        <end position="1417"/>
    </location>
</feature>
<proteinExistence type="predicted"/>
<evidence type="ECO:0000259" key="2">
    <source>
        <dbReference type="Pfam" id="PF15363"/>
    </source>
</evidence>
<feature type="compositionally biased region" description="Basic and acidic residues" evidence="1">
    <location>
        <begin position="946"/>
        <end position="955"/>
    </location>
</feature>
<feature type="compositionally biased region" description="Acidic residues" evidence="1">
    <location>
        <begin position="737"/>
        <end position="747"/>
    </location>
</feature>
<evidence type="ECO:0000313" key="3">
    <source>
        <dbReference type="EMBL" id="KAI1896812.1"/>
    </source>
</evidence>
<feature type="compositionally biased region" description="Basic and acidic residues" evidence="1">
    <location>
        <begin position="1308"/>
        <end position="1320"/>
    </location>
</feature>
<dbReference type="PANTHER" id="PTHR22427:SF8">
    <property type="entry name" value="PROLINE-RICH PROTEIN 36"/>
    <property type="match status" value="1"/>
</dbReference>
<feature type="compositionally biased region" description="Low complexity" evidence="1">
    <location>
        <begin position="76"/>
        <end position="86"/>
    </location>
</feature>
<dbReference type="PANTHER" id="PTHR22427">
    <property type="entry name" value="GH15728P"/>
    <property type="match status" value="1"/>
</dbReference>
<dbReference type="OrthoDB" id="8951351at2759"/>
<feature type="region of interest" description="Disordered" evidence="1">
    <location>
        <begin position="1027"/>
        <end position="1108"/>
    </location>
</feature>
<feature type="compositionally biased region" description="Low complexity" evidence="1">
    <location>
        <begin position="184"/>
        <end position="225"/>
    </location>
</feature>
<feature type="compositionally biased region" description="Basic and acidic residues" evidence="1">
    <location>
        <begin position="1277"/>
        <end position="1299"/>
    </location>
</feature>
<accession>A0A8T3DJZ8</accession>
<feature type="compositionally biased region" description="Low complexity" evidence="1">
    <location>
        <begin position="1267"/>
        <end position="1276"/>
    </location>
</feature>
<feature type="compositionally biased region" description="Low complexity" evidence="1">
    <location>
        <begin position="972"/>
        <end position="989"/>
    </location>
</feature>
<reference evidence="3" key="1">
    <citation type="submission" date="2021-01" db="EMBL/GenBank/DDBJ databases">
        <authorList>
            <person name="Zahm M."/>
            <person name="Roques C."/>
            <person name="Cabau C."/>
            <person name="Klopp C."/>
            <person name="Donnadieu C."/>
            <person name="Jouanno E."/>
            <person name="Lampietro C."/>
            <person name="Louis A."/>
            <person name="Herpin A."/>
            <person name="Echchiki A."/>
            <person name="Berthelot C."/>
            <person name="Parey E."/>
            <person name="Roest-Crollius H."/>
            <person name="Braasch I."/>
            <person name="Postlethwait J."/>
            <person name="Bobe J."/>
            <person name="Montfort J."/>
            <person name="Bouchez O."/>
            <person name="Begum T."/>
            <person name="Mejri S."/>
            <person name="Adams A."/>
            <person name="Chen W.-J."/>
            <person name="Guiguen Y."/>
        </authorList>
    </citation>
    <scope>NUCLEOTIDE SEQUENCE</scope>
    <source>
        <tissue evidence="3">Blood</tissue>
    </source>
</reference>
<protein>
    <recommendedName>
        <fullName evidence="2">BTB/POZ domain-containing protein</fullName>
    </recommendedName>
</protein>
<feature type="compositionally biased region" description="Basic and acidic residues" evidence="1">
    <location>
        <begin position="541"/>
        <end position="551"/>
    </location>
</feature>
<keyword evidence="4" id="KW-1185">Reference proteome</keyword>
<feature type="compositionally biased region" description="Acidic residues" evidence="1">
    <location>
        <begin position="701"/>
        <end position="717"/>
    </location>
</feature>
<feature type="compositionally biased region" description="Basic and acidic residues" evidence="1">
    <location>
        <begin position="345"/>
        <end position="356"/>
    </location>
</feature>
<feature type="domain" description="BTB/POZ" evidence="2">
    <location>
        <begin position="1507"/>
        <end position="1552"/>
    </location>
</feature>
<gene>
    <name evidence="3" type="ORF">AGOR_G00098690</name>
</gene>
<feature type="compositionally biased region" description="Low complexity" evidence="1">
    <location>
        <begin position="1501"/>
        <end position="1511"/>
    </location>
</feature>
<feature type="region of interest" description="Disordered" evidence="1">
    <location>
        <begin position="1"/>
        <end position="437"/>
    </location>
</feature>
<dbReference type="Pfam" id="PF15363">
    <property type="entry name" value="BTBD8_C"/>
    <property type="match status" value="1"/>
</dbReference>
<feature type="region of interest" description="Disordered" evidence="1">
    <location>
        <begin position="581"/>
        <end position="1013"/>
    </location>
</feature>
<feature type="compositionally biased region" description="Polar residues" evidence="1">
    <location>
        <begin position="87"/>
        <end position="111"/>
    </location>
</feature>
<feature type="compositionally biased region" description="Low complexity" evidence="1">
    <location>
        <begin position="295"/>
        <end position="317"/>
    </location>
</feature>
<feature type="region of interest" description="Disordered" evidence="1">
    <location>
        <begin position="452"/>
        <end position="491"/>
    </location>
</feature>
<feature type="compositionally biased region" description="Pro residues" evidence="1">
    <location>
        <begin position="784"/>
        <end position="797"/>
    </location>
</feature>
<feature type="compositionally biased region" description="Basic and acidic residues" evidence="1">
    <location>
        <begin position="57"/>
        <end position="69"/>
    </location>
</feature>
<feature type="compositionally biased region" description="Acidic residues" evidence="1">
    <location>
        <begin position="1382"/>
        <end position="1393"/>
    </location>
</feature>
<dbReference type="EMBL" id="JAERUA010000008">
    <property type="protein sequence ID" value="KAI1896812.1"/>
    <property type="molecule type" value="Genomic_DNA"/>
</dbReference>
<feature type="compositionally biased region" description="Low complexity" evidence="1">
    <location>
        <begin position="163"/>
        <end position="172"/>
    </location>
</feature>
<evidence type="ECO:0000256" key="1">
    <source>
        <dbReference type="SAM" id="MobiDB-lite"/>
    </source>
</evidence>
<feature type="compositionally biased region" description="Acidic residues" evidence="1">
    <location>
        <begin position="1033"/>
        <end position="1046"/>
    </location>
</feature>
<feature type="compositionally biased region" description="Polar residues" evidence="1">
    <location>
        <begin position="889"/>
        <end position="924"/>
    </location>
</feature>
<feature type="compositionally biased region" description="Low complexity" evidence="1">
    <location>
        <begin position="1063"/>
        <end position="1077"/>
    </location>
</feature>
<comment type="caution">
    <text evidence="3">The sequence shown here is derived from an EMBL/GenBank/DDBJ whole genome shotgun (WGS) entry which is preliminary data.</text>
</comment>
<feature type="compositionally biased region" description="Acidic residues" evidence="1">
    <location>
        <begin position="591"/>
        <end position="607"/>
    </location>
</feature>
<feature type="compositionally biased region" description="Polar residues" evidence="1">
    <location>
        <begin position="463"/>
        <end position="473"/>
    </location>
</feature>
<organism evidence="3 4">
    <name type="scientific">Albula goreensis</name>
    <dbReference type="NCBI Taxonomy" id="1534307"/>
    <lineage>
        <taxon>Eukaryota</taxon>
        <taxon>Metazoa</taxon>
        <taxon>Chordata</taxon>
        <taxon>Craniata</taxon>
        <taxon>Vertebrata</taxon>
        <taxon>Euteleostomi</taxon>
        <taxon>Actinopterygii</taxon>
        <taxon>Neopterygii</taxon>
        <taxon>Teleostei</taxon>
        <taxon>Albuliformes</taxon>
        <taxon>Albulidae</taxon>
        <taxon>Albula</taxon>
    </lineage>
</organism>
<feature type="compositionally biased region" description="Basic and acidic residues" evidence="1">
    <location>
        <begin position="1432"/>
        <end position="1442"/>
    </location>
</feature>
<feature type="compositionally biased region" description="Polar residues" evidence="1">
    <location>
        <begin position="610"/>
        <end position="624"/>
    </location>
</feature>
<dbReference type="Proteomes" id="UP000829720">
    <property type="component" value="Unassembled WGS sequence"/>
</dbReference>
<sequence>MKPDGVDTAEPMEVLGPEPVVEGPAAEEEPQPAPPPSQPEEEAAKQQAETETAPPAPKEENGKPTDPKAKTKGPTKTKPGTAGTKTMATSGPGSRPGTAQNRITNGAQKPVSNGVLKKTSATAPEKKKPSASTAAVAPSKRPGGVTASPSTRPPAKAADKRPAAANRPATAPSGMTATKTASGAAQPNKKAPAAPSNGVKAKPTKTTAPRPASTAASKPSTAAPTKTDRPTVPKTTRPTGAPPASRPAPTTAAKPAAASTRATSSRPGATAPSAGRNAVGQPSKTTAPAKKDVSKPTTALAKKPAAAASTRPPTTKPSKPEPSKPAATTRLDTTARKPAASGKATDSKPARPKPQDGKPPGPMAEVKASPRAAGPRPGLGKLSTPSPKKPVGTSSPMPMKRGGKPTQSVQPLAASGEPVKKTQSPKSPGAAAAKAGIAAAASVVAVATVASESLAPAEPEQVPVTQRQEQAAAQVTVHESDEAMGLPAQQQPESLLDLASLECPAAVVAPLGTTVLSPPSSPAGPASLIVEPQSAPENLLQDEREQEAKEQKEVLVPIAAVEPMIPVVELEPLVPVPASLAQEREEAIEKAEEENNEDEEGTEEEEREGSQQVSVSEMSGTQPTEESRPGSAGLAGSTWRGGALFSELDSEEVSGSQQGASELSAPGVLEGTESMDDLGDASLKGADAGSPDIETVPDIPANEEEEEEDDDDEDQVYDMEVGSERVEDHRRTRHEGEDEEEDEDVEMASEGVTESGLESYGNADEDDLAEDDRLDNLNRGQLPMQPPLLPTAPPPPAQWSNTNPFADPWSQPPQPAAELLASPSDTWPADPETPTQSPAQAWLELSTPALVPQTEEAFTHPQAVLDTMVNKPQEATKTMLPSPAPARGMSQSSTLSGTELAAQSSSETSTPEELRDYNSSSGVESRSEEKQQDPPSQPLPDMEQDQGVHLERGEGGDEEEEAETLPADEVLGGPPTAPASAPSSPSTSGDEASDTEGEMQINEPDADMGGIDNMAFDNVAKTTAAKNLPALEEAGEGDVEGEEEGGDTPQSANSVASYGFDCTTTTSNSNAHSTAESCGKSPGIFSLENEDQLPEEAKDPSLIKELTLPAAANADAPAVDLLPLGPAEPNPDEQQYMLCGKLGAELPDHSAAVEALPQEVGLPLSSDGDGPDVQPPYYSAICEKTDNVLSGGYDRRTDEPQQQQLQTEMLQQQEREAQEHTVSPAPRKPPCPLPFDHVSQPRPPPMDLPLRSTRPQPNAQLRRLEQHQQQLLQIQRKGQERQRQLEGEEEQRRKRLEEKEAVDEEEEERQRQEQQRQLEQQRQDLLQLQLHLQQQQQEELKHRQQILQWQHELEQQQRQHKAQSTVLLSPSSGLCTIYETMETSDEEEEEEEKEGIKELAKGIGHKCEEKDVEKGEGGADSPSRVVPVESDPPLRLEQERPIPADASPPASPSDALPRPQLDLDWSKKVDIVQQLINETLLLAGDGCPPLLLLPGGGGGTLSPLESSLWPSLLPPLTPPSSATVTSVSSFSPEDQGSSPQGEWTVVELETHH</sequence>
<evidence type="ECO:0000313" key="4">
    <source>
        <dbReference type="Proteomes" id="UP000829720"/>
    </source>
</evidence>
<dbReference type="InterPro" id="IPR027907">
    <property type="entry name" value="BTBD8_C"/>
</dbReference>
<feature type="compositionally biased region" description="Low complexity" evidence="1">
    <location>
        <begin position="1201"/>
        <end position="1212"/>
    </location>
</feature>
<feature type="compositionally biased region" description="Low complexity" evidence="1">
    <location>
        <begin position="247"/>
        <end position="271"/>
    </location>
</feature>
<feature type="compositionally biased region" description="Low complexity" evidence="1">
    <location>
        <begin position="1519"/>
        <end position="1532"/>
    </location>
</feature>
<feature type="region of interest" description="Disordered" evidence="1">
    <location>
        <begin position="1494"/>
        <end position="1552"/>
    </location>
</feature>
<feature type="compositionally biased region" description="Acidic residues" evidence="1">
    <location>
        <begin position="763"/>
        <end position="773"/>
    </location>
</feature>
<feature type="compositionally biased region" description="Low complexity" evidence="1">
    <location>
        <begin position="1443"/>
        <end position="1455"/>
    </location>
</feature>
<feature type="region of interest" description="Disordered" evidence="1">
    <location>
        <begin position="512"/>
        <end position="551"/>
    </location>
</feature>
<feature type="compositionally biased region" description="Polar residues" evidence="1">
    <location>
        <begin position="173"/>
        <end position="183"/>
    </location>
</feature>